<dbReference type="OrthoDB" id="9804645at2"/>
<dbReference type="Gene3D" id="3.30.565.10">
    <property type="entry name" value="Histidine kinase-like ATPase, C-terminal domain"/>
    <property type="match status" value="1"/>
</dbReference>
<dbReference type="Pfam" id="PF00072">
    <property type="entry name" value="Response_reg"/>
    <property type="match status" value="1"/>
</dbReference>
<dbReference type="InterPro" id="IPR003661">
    <property type="entry name" value="HisK_dim/P_dom"/>
</dbReference>
<evidence type="ECO:0000256" key="1">
    <source>
        <dbReference type="ARBA" id="ARBA00000085"/>
    </source>
</evidence>
<dbReference type="SUPFAM" id="SSF55874">
    <property type="entry name" value="ATPase domain of HSP90 chaperone/DNA topoisomerase II/histidine kinase"/>
    <property type="match status" value="1"/>
</dbReference>
<dbReference type="RefSeq" id="WP_086489341.1">
    <property type="nucleotide sequence ID" value="NZ_MSLT01000023.1"/>
</dbReference>
<dbReference type="SUPFAM" id="SSF52172">
    <property type="entry name" value="CheY-like"/>
    <property type="match status" value="1"/>
</dbReference>
<dbReference type="AlphaFoldDB" id="A0A251X5G9"/>
<dbReference type="InterPro" id="IPR004358">
    <property type="entry name" value="Sig_transdc_His_kin-like_C"/>
</dbReference>
<dbReference type="InterPro" id="IPR036097">
    <property type="entry name" value="HisK_dim/P_sf"/>
</dbReference>
<dbReference type="InterPro" id="IPR003594">
    <property type="entry name" value="HATPase_dom"/>
</dbReference>
<dbReference type="SMART" id="SM00388">
    <property type="entry name" value="HisKA"/>
    <property type="match status" value="1"/>
</dbReference>
<dbReference type="Gene3D" id="6.10.250.690">
    <property type="match status" value="1"/>
</dbReference>
<dbReference type="InterPro" id="IPR036890">
    <property type="entry name" value="HATPase_C_sf"/>
</dbReference>
<dbReference type="InterPro" id="IPR011006">
    <property type="entry name" value="CheY-like_superfamily"/>
</dbReference>
<dbReference type="PROSITE" id="PS50110">
    <property type="entry name" value="RESPONSE_REGULATORY"/>
    <property type="match status" value="1"/>
</dbReference>
<feature type="domain" description="Histidine kinase" evidence="5">
    <location>
        <begin position="149"/>
        <end position="365"/>
    </location>
</feature>
<dbReference type="Pfam" id="PF02518">
    <property type="entry name" value="HATPase_c"/>
    <property type="match status" value="1"/>
</dbReference>
<dbReference type="Pfam" id="PF00512">
    <property type="entry name" value="HisKA"/>
    <property type="match status" value="1"/>
</dbReference>
<evidence type="ECO:0000259" key="5">
    <source>
        <dbReference type="PROSITE" id="PS50109"/>
    </source>
</evidence>
<dbReference type="SMART" id="SM00448">
    <property type="entry name" value="REC"/>
    <property type="match status" value="1"/>
</dbReference>
<feature type="modified residue" description="4-aspartylphosphate" evidence="4">
    <location>
        <position position="60"/>
    </location>
</feature>
<gene>
    <name evidence="7" type="ORF">TPSD3_14880</name>
</gene>
<evidence type="ECO:0000259" key="6">
    <source>
        <dbReference type="PROSITE" id="PS50110"/>
    </source>
</evidence>
<keyword evidence="3 4" id="KW-0597">Phosphoprotein</keyword>
<dbReference type="PANTHER" id="PTHR43547:SF2">
    <property type="entry name" value="HYBRID SIGNAL TRANSDUCTION HISTIDINE KINASE C"/>
    <property type="match status" value="1"/>
</dbReference>
<dbReference type="Gene3D" id="3.40.50.2300">
    <property type="match status" value="1"/>
</dbReference>
<dbReference type="Gene3D" id="1.10.287.130">
    <property type="match status" value="1"/>
</dbReference>
<dbReference type="EMBL" id="MSLT01000023">
    <property type="protein sequence ID" value="OUD12392.1"/>
    <property type="molecule type" value="Genomic_DNA"/>
</dbReference>
<name>A0A251X5G9_9GAMM</name>
<dbReference type="CDD" id="cd19920">
    <property type="entry name" value="REC_PA4781-like"/>
    <property type="match status" value="1"/>
</dbReference>
<dbReference type="PROSITE" id="PS50109">
    <property type="entry name" value="HIS_KIN"/>
    <property type="match status" value="1"/>
</dbReference>
<keyword evidence="7" id="KW-0808">Transferase</keyword>
<dbReference type="PANTHER" id="PTHR43547">
    <property type="entry name" value="TWO-COMPONENT HISTIDINE KINASE"/>
    <property type="match status" value="1"/>
</dbReference>
<dbReference type="Proteomes" id="UP000194798">
    <property type="component" value="Unassembled WGS sequence"/>
</dbReference>
<keyword evidence="8" id="KW-1185">Reference proteome</keyword>
<dbReference type="GO" id="GO:0000155">
    <property type="term" value="F:phosphorelay sensor kinase activity"/>
    <property type="evidence" value="ECO:0007669"/>
    <property type="project" value="InterPro"/>
</dbReference>
<dbReference type="SMART" id="SM00387">
    <property type="entry name" value="HATPase_c"/>
    <property type="match status" value="1"/>
</dbReference>
<accession>A0A251X5G9</accession>
<comment type="caution">
    <text evidence="7">The sequence shown here is derived from an EMBL/GenBank/DDBJ whole genome shotgun (WGS) entry which is preliminary data.</text>
</comment>
<dbReference type="PRINTS" id="PR00344">
    <property type="entry name" value="BCTRLSENSOR"/>
</dbReference>
<sequence>MIKPNAKGKDTILIVDDTPDNMLLLHRFLTQAGFRVLIAQDGKSSIETVNYGHPDMILLDVMMPNMDGFAVCEQLKSNPETQDIPIIFMTALTDTVDKVHGFELGAADYITKPFQHEEVLARITAHLKIYKLQQQLQQNNLELDAFAHTVAHDLKTPLSGLAGLLELLSLECQADQIPSPRAIKHLELAMQSVNRTFSIVDALLLLAGVSRQQQVPLQTVNMTDIIIRVQERLALLIDRSKATIIVPEKWPNALGNPAWIEEIWSNYLSNGLKYGGTPPHLTLGATMQEDGFIRFWIRDQGDGLSKEQQKSLFTPFTRLKNHRQEGHGLGLSIVQRIAERLQGAAGVESEIGQGCLFYFTLPKAEPE</sequence>
<feature type="domain" description="Response regulatory" evidence="6">
    <location>
        <begin position="11"/>
        <end position="127"/>
    </location>
</feature>
<organism evidence="7 8">
    <name type="scientific">Thioflexithrix psekupsensis</name>
    <dbReference type="NCBI Taxonomy" id="1570016"/>
    <lineage>
        <taxon>Bacteria</taxon>
        <taxon>Pseudomonadati</taxon>
        <taxon>Pseudomonadota</taxon>
        <taxon>Gammaproteobacteria</taxon>
        <taxon>Thiotrichales</taxon>
        <taxon>Thioflexithrix</taxon>
    </lineage>
</organism>
<protein>
    <recommendedName>
        <fullName evidence="2">histidine kinase</fullName>
        <ecNumber evidence="2">2.7.13.3</ecNumber>
    </recommendedName>
</protein>
<dbReference type="EC" id="2.7.13.3" evidence="2"/>
<reference evidence="7 8" key="1">
    <citation type="submission" date="2016-12" db="EMBL/GenBank/DDBJ databases">
        <title>Thioflexothrix psekupsii D3 genome sequencing and assembly.</title>
        <authorList>
            <person name="Fomenkov A."/>
            <person name="Vincze T."/>
            <person name="Grabovich M."/>
            <person name="Anton B.P."/>
            <person name="Dubinina G."/>
            <person name="Orlova M."/>
            <person name="Belousova E."/>
            <person name="Roberts R.J."/>
        </authorList>
    </citation>
    <scope>NUCLEOTIDE SEQUENCE [LARGE SCALE GENOMIC DNA]</scope>
    <source>
        <strain evidence="7">D3</strain>
    </source>
</reference>
<comment type="catalytic activity">
    <reaction evidence="1">
        <text>ATP + protein L-histidine = ADP + protein N-phospho-L-histidine.</text>
        <dbReference type="EC" id="2.7.13.3"/>
    </reaction>
</comment>
<evidence type="ECO:0000313" key="7">
    <source>
        <dbReference type="EMBL" id="OUD12392.1"/>
    </source>
</evidence>
<dbReference type="InterPro" id="IPR001789">
    <property type="entry name" value="Sig_transdc_resp-reg_receiver"/>
</dbReference>
<proteinExistence type="predicted"/>
<evidence type="ECO:0000313" key="8">
    <source>
        <dbReference type="Proteomes" id="UP000194798"/>
    </source>
</evidence>
<evidence type="ECO:0000256" key="2">
    <source>
        <dbReference type="ARBA" id="ARBA00012438"/>
    </source>
</evidence>
<evidence type="ECO:0000256" key="3">
    <source>
        <dbReference type="ARBA" id="ARBA00022553"/>
    </source>
</evidence>
<evidence type="ECO:0000256" key="4">
    <source>
        <dbReference type="PROSITE-ProRule" id="PRU00169"/>
    </source>
</evidence>
<dbReference type="InterPro" id="IPR005467">
    <property type="entry name" value="His_kinase_dom"/>
</dbReference>
<keyword evidence="7" id="KW-0418">Kinase</keyword>
<dbReference type="SUPFAM" id="SSF47384">
    <property type="entry name" value="Homodimeric domain of signal transducing histidine kinase"/>
    <property type="match status" value="1"/>
</dbReference>